<dbReference type="PROSITE" id="PS50086">
    <property type="entry name" value="TBC_RABGAP"/>
    <property type="match status" value="1"/>
</dbReference>
<dbReference type="SMART" id="SM00164">
    <property type="entry name" value="TBC"/>
    <property type="match status" value="1"/>
</dbReference>
<protein>
    <recommendedName>
        <fullName evidence="7">TBC domain-containing protein kinase-like protein</fullName>
    </recommendedName>
</protein>
<evidence type="ECO:0000256" key="1">
    <source>
        <dbReference type="ARBA" id="ARBA00022468"/>
    </source>
</evidence>
<gene>
    <name evidence="5" type="ORF">GSOID_T00002241001</name>
</gene>
<organism evidence="5">
    <name type="scientific">Oikopleura dioica</name>
    <name type="common">Tunicate</name>
    <dbReference type="NCBI Taxonomy" id="34765"/>
    <lineage>
        <taxon>Eukaryota</taxon>
        <taxon>Metazoa</taxon>
        <taxon>Chordata</taxon>
        <taxon>Tunicata</taxon>
        <taxon>Appendicularia</taxon>
        <taxon>Copelata</taxon>
        <taxon>Oikopleuridae</taxon>
        <taxon>Oikopleura</taxon>
    </lineage>
</organism>
<dbReference type="Pfam" id="PF00581">
    <property type="entry name" value="Rhodanese"/>
    <property type="match status" value="1"/>
</dbReference>
<feature type="domain" description="Rab-GAP TBC" evidence="3">
    <location>
        <begin position="328"/>
        <end position="516"/>
    </location>
</feature>
<dbReference type="GO" id="GO:0004672">
    <property type="term" value="F:protein kinase activity"/>
    <property type="evidence" value="ECO:0007669"/>
    <property type="project" value="InterPro"/>
</dbReference>
<dbReference type="InterPro" id="IPR000195">
    <property type="entry name" value="Rab-GAP-TBC_dom"/>
</dbReference>
<dbReference type="GO" id="GO:0005096">
    <property type="term" value="F:GTPase activator activity"/>
    <property type="evidence" value="ECO:0007669"/>
    <property type="project" value="UniProtKB-KW"/>
</dbReference>
<dbReference type="InterPro" id="IPR036873">
    <property type="entry name" value="Rhodanese-like_dom_sf"/>
</dbReference>
<accession>E4X516</accession>
<dbReference type="Pfam" id="PF00566">
    <property type="entry name" value="RabGAP-TBC"/>
    <property type="match status" value="1"/>
</dbReference>
<dbReference type="SUPFAM" id="SSF56112">
    <property type="entry name" value="Protein kinase-like (PK-like)"/>
    <property type="match status" value="1"/>
</dbReference>
<keyword evidence="6" id="KW-1185">Reference proteome</keyword>
<dbReference type="InterPro" id="IPR001763">
    <property type="entry name" value="Rhodanese-like_dom"/>
</dbReference>
<dbReference type="Gene3D" id="1.10.8.270">
    <property type="entry name" value="putative rabgap domain of human tbc1 domain family member 14 like domains"/>
    <property type="match status" value="1"/>
</dbReference>
<dbReference type="EMBL" id="FN653025">
    <property type="protein sequence ID" value="CBY18385.1"/>
    <property type="molecule type" value="Genomic_DNA"/>
</dbReference>
<dbReference type="InterPro" id="IPR011009">
    <property type="entry name" value="Kinase-like_dom_sf"/>
</dbReference>
<reference evidence="5" key="1">
    <citation type="journal article" date="2010" name="Science">
        <title>Plasticity of animal genome architecture unmasked by rapid evolution of a pelagic tunicate.</title>
        <authorList>
            <person name="Denoeud F."/>
            <person name="Henriet S."/>
            <person name="Mungpakdee S."/>
            <person name="Aury J.M."/>
            <person name="Da Silva C."/>
            <person name="Brinkmann H."/>
            <person name="Mikhaleva J."/>
            <person name="Olsen L.C."/>
            <person name="Jubin C."/>
            <person name="Canestro C."/>
            <person name="Bouquet J.M."/>
            <person name="Danks G."/>
            <person name="Poulain J."/>
            <person name="Campsteijn C."/>
            <person name="Adamski M."/>
            <person name="Cross I."/>
            <person name="Yadetie F."/>
            <person name="Muffato M."/>
            <person name="Louis A."/>
            <person name="Butcher S."/>
            <person name="Tsagkogeorga G."/>
            <person name="Konrad A."/>
            <person name="Singh S."/>
            <person name="Jensen M.F."/>
            <person name="Cong E.H."/>
            <person name="Eikeseth-Otteraa H."/>
            <person name="Noel B."/>
            <person name="Anthouard V."/>
            <person name="Porcel B.M."/>
            <person name="Kachouri-Lafond R."/>
            <person name="Nishino A."/>
            <person name="Ugolini M."/>
            <person name="Chourrout P."/>
            <person name="Nishida H."/>
            <person name="Aasland R."/>
            <person name="Huzurbazar S."/>
            <person name="Westhof E."/>
            <person name="Delsuc F."/>
            <person name="Lehrach H."/>
            <person name="Reinhardt R."/>
            <person name="Weissenbach J."/>
            <person name="Roy S.W."/>
            <person name="Artiguenave F."/>
            <person name="Postlethwait J.H."/>
            <person name="Manak J.R."/>
            <person name="Thompson E.M."/>
            <person name="Jaillon O."/>
            <person name="Du Pasquier L."/>
            <person name="Boudinot P."/>
            <person name="Liberles D.A."/>
            <person name="Volff J.N."/>
            <person name="Philippe H."/>
            <person name="Lenhard B."/>
            <person name="Roest Crollius H."/>
            <person name="Wincker P."/>
            <person name="Chourrout D."/>
        </authorList>
    </citation>
    <scope>NUCLEOTIDE SEQUENCE [LARGE SCALE GENOMIC DNA]</scope>
</reference>
<evidence type="ECO:0000259" key="4">
    <source>
        <dbReference type="PROSITE" id="PS50206"/>
    </source>
</evidence>
<dbReference type="InParanoid" id="E4X516"/>
<dbReference type="PROSITE" id="PS50011">
    <property type="entry name" value="PROTEIN_KINASE_DOM"/>
    <property type="match status" value="1"/>
</dbReference>
<name>E4X516_OIKDI</name>
<feature type="domain" description="Protein kinase" evidence="2">
    <location>
        <begin position="1"/>
        <end position="152"/>
    </location>
</feature>
<dbReference type="OrthoDB" id="1668230at2759"/>
<feature type="domain" description="Rhodanese" evidence="4">
    <location>
        <begin position="644"/>
        <end position="750"/>
    </location>
</feature>
<dbReference type="FunCoup" id="E4X516">
    <property type="interactions" value="257"/>
</dbReference>
<keyword evidence="1" id="KW-0343">GTPase activation</keyword>
<sequence>MNGKLSKDEGICFAQQLFSALDFLHREGLVHGQISNKLVHYDGNAGTLKLSEWFVNTLTDFGDFAGTNFRQSIKYSAPESVVKTKLTLAKRGHEASSVAAAVTQTLGVGKTFEELDPALRKILEITTSHQPRDRPTAREVLDLLECPKNEFPQISLFSNISNVNIPENHSVRDIIEALGHNDAYYFWRLSSNGLNSELERSGLIQKTVGISKVELIPSTAKSSGYNANGAGDGNSHTQTEIDLTVLEGTLQSVDTIAANPVISIDIDQSKLSPTVRQINEERRLPLSIRESSILYQFSRTLIYRRLLSGYPHTLEGIIEELKIQTKIDIPPNLRRYIWSALLQVSGDTREMYRRINKCAIRETDRQIDVDIPRCHQYLEVIASPEGARKLKRVIKAWLVTNPGLTYWQGLDSLTVPFLVLHYDREDLAYASMSNFIPKYLNGLFQRDNAAVIQEYLAIFQQLICYHEPELANHLLDMDGQAFVPDLYAIPWFLTMFSHVFPIKKIFHLWDKLLVYDSSLPLFIAVAIMIRLKRQLMTFSFNDCILSFSDMPDIDVDDIVTQSTVLHRDTPPSCSYRVHQPDFADTSLLAIHKEDIDLQARRMERLPIISLSDVCRLNRIKSSTFIGNFTGEEFEIVDDIENLATIERLLIVDCRDEADFKTGTLPGAINLPSKTSFEDPTSEVPISTLRPSLSSIKLISARGSRIIVVAGKDTRDGQAFAERLLSLGYPKLTILHGGFNLLSSLGATLELPDLREDS</sequence>
<dbReference type="CDD" id="cd00158">
    <property type="entry name" value="RHOD"/>
    <property type="match status" value="1"/>
</dbReference>
<dbReference type="Gene3D" id="3.40.250.10">
    <property type="entry name" value="Rhodanese-like domain"/>
    <property type="match status" value="1"/>
</dbReference>
<evidence type="ECO:0000313" key="6">
    <source>
        <dbReference type="Proteomes" id="UP000001307"/>
    </source>
</evidence>
<dbReference type="PROSITE" id="PS50206">
    <property type="entry name" value="RHODANESE_3"/>
    <property type="match status" value="1"/>
</dbReference>
<proteinExistence type="predicted"/>
<evidence type="ECO:0000313" key="5">
    <source>
        <dbReference type="EMBL" id="CBY18385.1"/>
    </source>
</evidence>
<dbReference type="GO" id="GO:0005524">
    <property type="term" value="F:ATP binding"/>
    <property type="evidence" value="ECO:0007669"/>
    <property type="project" value="InterPro"/>
</dbReference>
<evidence type="ECO:0008006" key="7">
    <source>
        <dbReference type="Google" id="ProtNLM"/>
    </source>
</evidence>
<dbReference type="PANTHER" id="PTHR22957:SF168">
    <property type="entry name" value="TBC DOMAIN-CONTAINING PROTEIN KINASE-LIKE PROTEIN"/>
    <property type="match status" value="1"/>
</dbReference>
<evidence type="ECO:0000259" key="2">
    <source>
        <dbReference type="PROSITE" id="PS50011"/>
    </source>
</evidence>
<dbReference type="Proteomes" id="UP000001307">
    <property type="component" value="Unassembled WGS sequence"/>
</dbReference>
<dbReference type="AlphaFoldDB" id="E4X516"/>
<evidence type="ECO:0000259" key="3">
    <source>
        <dbReference type="PROSITE" id="PS50086"/>
    </source>
</evidence>
<dbReference type="FunFam" id="1.10.8.270:FF:000044">
    <property type="entry name" value="TBC Kinase homolog"/>
    <property type="match status" value="1"/>
</dbReference>
<dbReference type="InterPro" id="IPR035969">
    <property type="entry name" value="Rab-GAP_TBC_sf"/>
</dbReference>
<dbReference type="Gene3D" id="1.10.510.10">
    <property type="entry name" value="Transferase(Phosphotransferase) domain 1"/>
    <property type="match status" value="1"/>
</dbReference>
<dbReference type="SUPFAM" id="SSF52821">
    <property type="entry name" value="Rhodanese/Cell cycle control phosphatase"/>
    <property type="match status" value="1"/>
</dbReference>
<dbReference type="Gene3D" id="1.10.472.80">
    <property type="entry name" value="Ypt/Rab-GAP domain of gyp1p, domain 3"/>
    <property type="match status" value="1"/>
</dbReference>
<dbReference type="SMART" id="SM00450">
    <property type="entry name" value="RHOD"/>
    <property type="match status" value="1"/>
</dbReference>
<dbReference type="PANTHER" id="PTHR22957">
    <property type="entry name" value="TBC1 DOMAIN FAMILY MEMBER GTPASE-ACTIVATING PROTEIN"/>
    <property type="match status" value="1"/>
</dbReference>
<dbReference type="InterPro" id="IPR000719">
    <property type="entry name" value="Prot_kinase_dom"/>
</dbReference>
<dbReference type="SUPFAM" id="SSF47923">
    <property type="entry name" value="Ypt/Rab-GAP domain of gyp1p"/>
    <property type="match status" value="2"/>
</dbReference>